<dbReference type="AlphaFoldDB" id="A0A2U2NBT6"/>
<keyword evidence="1" id="KW-0812">Transmembrane</keyword>
<evidence type="ECO:0000313" key="2">
    <source>
        <dbReference type="EMBL" id="PWG66563.1"/>
    </source>
</evidence>
<evidence type="ECO:0000256" key="1">
    <source>
        <dbReference type="SAM" id="Phobius"/>
    </source>
</evidence>
<dbReference type="OrthoDB" id="3243101at2"/>
<keyword evidence="3" id="KW-1185">Reference proteome</keyword>
<protein>
    <submittedName>
        <fullName evidence="2">DUF2530 domain-containing protein</fullName>
    </submittedName>
</protein>
<name>A0A2U2NBT6_9BIFI</name>
<gene>
    <name evidence="2" type="ORF">DF196_02825</name>
</gene>
<accession>A0A2U2NBT6</accession>
<keyword evidence="1" id="KW-1133">Transmembrane helix</keyword>
<sequence>MTMKFAPIIDPAVRKPTPKPVRVDLRKVFGIGTGLWAVALIVALILTTLDHDFEPLVIMCSSGVIIGLLLLIWEFFDRWDYRRLGL</sequence>
<organism evidence="2 3">
    <name type="scientific">Bifidobacterium callitrichidarum</name>
    <dbReference type="NCBI Taxonomy" id="2052941"/>
    <lineage>
        <taxon>Bacteria</taxon>
        <taxon>Bacillati</taxon>
        <taxon>Actinomycetota</taxon>
        <taxon>Actinomycetes</taxon>
        <taxon>Bifidobacteriales</taxon>
        <taxon>Bifidobacteriaceae</taxon>
        <taxon>Bifidobacterium</taxon>
    </lineage>
</organism>
<comment type="caution">
    <text evidence="2">The sequence shown here is derived from an EMBL/GenBank/DDBJ whole genome shotgun (WGS) entry which is preliminary data.</text>
</comment>
<reference evidence="2 3" key="1">
    <citation type="journal article" date="2018" name="Int. J. Syst. Evol. Microbiol.">
        <title>Bifidobacterium callitrichidarum sp. nov. from the faeces of the emperor tamarin (Saguinus imperator).</title>
        <authorList>
            <person name="Modesto M."/>
            <person name="Michelini S."/>
            <person name="Sansosti M.C."/>
            <person name="De Filippo C."/>
            <person name="Cavalieri D."/>
            <person name="Qvirist L."/>
            <person name="Andlid T."/>
            <person name="Spiezio C."/>
            <person name="Sandri C."/>
            <person name="Pascarelli S."/>
            <person name="Sgorbati B."/>
            <person name="Mattarelli P."/>
        </authorList>
    </citation>
    <scope>NUCLEOTIDE SEQUENCE [LARGE SCALE GENOMIC DNA]</scope>
    <source>
        <strain evidence="2 3">TRI 5</strain>
    </source>
</reference>
<keyword evidence="1" id="KW-0472">Membrane</keyword>
<feature type="transmembrane region" description="Helical" evidence="1">
    <location>
        <begin position="28"/>
        <end position="49"/>
    </location>
</feature>
<evidence type="ECO:0000313" key="3">
    <source>
        <dbReference type="Proteomes" id="UP000245876"/>
    </source>
</evidence>
<dbReference type="EMBL" id="QFFM01000004">
    <property type="protein sequence ID" value="PWG66563.1"/>
    <property type="molecule type" value="Genomic_DNA"/>
</dbReference>
<dbReference type="Proteomes" id="UP000245876">
    <property type="component" value="Unassembled WGS sequence"/>
</dbReference>
<proteinExistence type="predicted"/>
<feature type="transmembrane region" description="Helical" evidence="1">
    <location>
        <begin position="55"/>
        <end position="76"/>
    </location>
</feature>